<dbReference type="PANTHER" id="PTHR10746">
    <property type="entry name" value="50S RIBOSOMAL PROTEIN L4"/>
    <property type="match status" value="1"/>
</dbReference>
<name>A0A5C1H8G7_9APIC</name>
<dbReference type="GO" id="GO:0006412">
    <property type="term" value="P:translation"/>
    <property type="evidence" value="ECO:0007669"/>
    <property type="project" value="InterPro"/>
</dbReference>
<dbReference type="GO" id="GO:0019843">
    <property type="term" value="F:rRNA binding"/>
    <property type="evidence" value="ECO:0007669"/>
    <property type="project" value="UniProtKB-KW"/>
</dbReference>
<dbReference type="SUPFAM" id="SSF52166">
    <property type="entry name" value="Ribosomal protein L4"/>
    <property type="match status" value="1"/>
</dbReference>
<comment type="similarity">
    <text evidence="1">Belongs to the universal ribosomal protein uL4 family.</text>
</comment>
<dbReference type="Gene3D" id="3.40.1370.10">
    <property type="match status" value="1"/>
</dbReference>
<keyword evidence="2" id="KW-0699">rRNA-binding</keyword>
<dbReference type="GO" id="GO:0003735">
    <property type="term" value="F:structural constituent of ribosome"/>
    <property type="evidence" value="ECO:0007669"/>
    <property type="project" value="InterPro"/>
</dbReference>
<evidence type="ECO:0000256" key="5">
    <source>
        <dbReference type="ARBA" id="ARBA00023274"/>
    </source>
</evidence>
<dbReference type="InterPro" id="IPR023574">
    <property type="entry name" value="Ribosomal_uL4_dom_sf"/>
</dbReference>
<accession>A0A5C1H8G7</accession>
<gene>
    <name evidence="8" type="primary">rpl4</name>
</gene>
<evidence type="ECO:0000256" key="6">
    <source>
        <dbReference type="ARBA" id="ARBA00035208"/>
    </source>
</evidence>
<protein>
    <recommendedName>
        <fullName evidence="6">Large ribosomal subunit protein uL4c</fullName>
    </recommendedName>
    <alternativeName>
        <fullName evidence="7">50S ribosomal protein L4, chloroplastic</fullName>
    </alternativeName>
</protein>
<dbReference type="InterPro" id="IPR002136">
    <property type="entry name" value="Ribosomal_uL4"/>
</dbReference>
<dbReference type="Pfam" id="PF00573">
    <property type="entry name" value="Ribosomal_L4"/>
    <property type="match status" value="1"/>
</dbReference>
<reference evidence="8" key="1">
    <citation type="journal article" date="2019" name="Genome Biol. Evol.">
        <title>Nephromyces represents a diverse and novel lineage of the Apicomplexa that has retained apicoplasts.</title>
        <authorList>
            <person name="Munoz-Gomez S.A."/>
            <person name="Durnin K."/>
            <person name="Eme L."/>
            <person name="Paight C."/>
            <person name="Lane C.E."/>
            <person name="Saffo M.B."/>
            <person name="Slamovits C.H."/>
        </authorList>
    </citation>
    <scope>NUCLEOTIDE SEQUENCE</scope>
    <source>
        <strain evidence="8">705</strain>
    </source>
</reference>
<dbReference type="GO" id="GO:0005840">
    <property type="term" value="C:ribosome"/>
    <property type="evidence" value="ECO:0007669"/>
    <property type="project" value="UniProtKB-KW"/>
</dbReference>
<keyword evidence="4 8" id="KW-0689">Ribosomal protein</keyword>
<organism evidence="8">
    <name type="scientific">Nephromyces sp. ex Molgula occidentalis</name>
    <dbReference type="NCBI Taxonomy" id="2544991"/>
    <lineage>
        <taxon>Eukaryota</taxon>
        <taxon>Sar</taxon>
        <taxon>Alveolata</taxon>
        <taxon>Apicomplexa</taxon>
        <taxon>Aconoidasida</taxon>
        <taxon>Nephromycida</taxon>
        <taxon>Nephromyces</taxon>
    </lineage>
</organism>
<dbReference type="GO" id="GO:1990904">
    <property type="term" value="C:ribonucleoprotein complex"/>
    <property type="evidence" value="ECO:0007669"/>
    <property type="project" value="UniProtKB-KW"/>
</dbReference>
<evidence type="ECO:0000256" key="1">
    <source>
        <dbReference type="ARBA" id="ARBA00010528"/>
    </source>
</evidence>
<evidence type="ECO:0000313" key="8">
    <source>
        <dbReference type="EMBL" id="QEM01897.1"/>
    </source>
</evidence>
<dbReference type="AlphaFoldDB" id="A0A5C1H8G7"/>
<dbReference type="EMBL" id="MK573210">
    <property type="protein sequence ID" value="QEM01897.1"/>
    <property type="molecule type" value="Genomic_DNA"/>
</dbReference>
<proteinExistence type="inferred from homology"/>
<evidence type="ECO:0000256" key="7">
    <source>
        <dbReference type="ARBA" id="ARBA00035387"/>
    </source>
</evidence>
<evidence type="ECO:0000256" key="3">
    <source>
        <dbReference type="ARBA" id="ARBA00022884"/>
    </source>
</evidence>
<evidence type="ECO:0000256" key="4">
    <source>
        <dbReference type="ARBA" id="ARBA00022980"/>
    </source>
</evidence>
<dbReference type="InterPro" id="IPR013005">
    <property type="entry name" value="Ribosomal_uL4-like"/>
</dbReference>
<sequence>MNIKASKNLLLFYPIRTFTNWTKFLYKSFFIFKFKLNIDNLKKQHIFISDIIKKEKILLNLKHQITVKKRSEINKSNKKPRQQKGLGLARAGSFKSPLWRGGGVIFGPKAKKVNFKIQTKQIKLSKEILLFNKRQNLLIINSKLIFPIYIYNFKTYLNFQLQKCGINSLSKILIINTTNLNILNYFKNIPIKIVNIFHLLSSDLLFNDYICIFI</sequence>
<dbReference type="PANTHER" id="PTHR10746:SF17">
    <property type="entry name" value="LARGE RIBOSOMAL SUBUNIT PROTEIN UL4C"/>
    <property type="match status" value="1"/>
</dbReference>
<keyword evidence="5" id="KW-0687">Ribonucleoprotein</keyword>
<evidence type="ECO:0000256" key="2">
    <source>
        <dbReference type="ARBA" id="ARBA00022730"/>
    </source>
</evidence>
<keyword evidence="3" id="KW-0694">RNA-binding</keyword>